<name>A0A2H4JDA8_9CAUD</name>
<proteinExistence type="predicted"/>
<accession>A0A2H4JDA8</accession>
<organism evidence="1">
    <name type="scientific">uncultured Caudovirales phage</name>
    <dbReference type="NCBI Taxonomy" id="2100421"/>
    <lineage>
        <taxon>Viruses</taxon>
        <taxon>Duplodnaviria</taxon>
        <taxon>Heunggongvirae</taxon>
        <taxon>Uroviricota</taxon>
        <taxon>Caudoviricetes</taxon>
        <taxon>Peduoviridae</taxon>
        <taxon>Maltschvirus</taxon>
        <taxon>Maltschvirus maltsch</taxon>
    </lineage>
</organism>
<reference evidence="1" key="1">
    <citation type="submission" date="2017-06" db="EMBL/GenBank/DDBJ databases">
        <title>Novel phages from South African skin metaviromes.</title>
        <authorList>
            <person name="van Zyl L.J."/>
            <person name="Abrahams Y."/>
            <person name="Stander E.A."/>
            <person name="Kirby B.M."/>
            <person name="Clavaud C."/>
            <person name="Farcet C."/>
            <person name="Breton L."/>
            <person name="Trindade M.I."/>
        </authorList>
    </citation>
    <scope>NUCLEOTIDE SEQUENCE</scope>
</reference>
<evidence type="ECO:0000313" key="1">
    <source>
        <dbReference type="EMBL" id="ASN72013.1"/>
    </source>
</evidence>
<sequence>MSIEVGVNEYPVFYDGEQIGTVFAYSREQAEELARHDFWVEEPE</sequence>
<protein>
    <submittedName>
        <fullName evidence="1">Uncharacterized protein</fullName>
    </submittedName>
</protein>
<dbReference type="EMBL" id="MF417939">
    <property type="protein sequence ID" value="ASN72013.1"/>
    <property type="molecule type" value="Genomic_DNA"/>
</dbReference>
<gene>
    <name evidence="1" type="ORF">7S2_20</name>
</gene>